<dbReference type="AlphaFoldDB" id="A0A6N9NK86"/>
<dbReference type="Gene3D" id="3.40.50.1240">
    <property type="entry name" value="Phosphoglycerate mutase-like"/>
    <property type="match status" value="1"/>
</dbReference>
<gene>
    <name evidence="1" type="ORF">GQN54_09085</name>
</gene>
<dbReference type="RefSeq" id="WP_160633228.1">
    <property type="nucleotide sequence ID" value="NZ_WWNE01000007.1"/>
</dbReference>
<dbReference type="InterPro" id="IPR013078">
    <property type="entry name" value="His_Pase_superF_clade-1"/>
</dbReference>
<dbReference type="SUPFAM" id="SSF53254">
    <property type="entry name" value="Phosphoglycerate mutase-like"/>
    <property type="match status" value="1"/>
</dbReference>
<accession>A0A6N9NK86</accession>
<protein>
    <submittedName>
        <fullName evidence="1">Histidine phosphatase family protein</fullName>
    </submittedName>
</protein>
<reference evidence="1 2" key="1">
    <citation type="submission" date="2019-12" db="EMBL/GenBank/DDBJ databases">
        <authorList>
            <person name="Zhao J."/>
        </authorList>
    </citation>
    <scope>NUCLEOTIDE SEQUENCE [LARGE SCALE GENOMIC DNA]</scope>
    <source>
        <strain evidence="1 2">S-15</strain>
    </source>
</reference>
<dbReference type="Pfam" id="PF00300">
    <property type="entry name" value="His_Phos_1"/>
    <property type="match status" value="1"/>
</dbReference>
<proteinExistence type="predicted"/>
<dbReference type="PANTHER" id="PTHR47623:SF1">
    <property type="entry name" value="OS09G0287300 PROTEIN"/>
    <property type="match status" value="1"/>
</dbReference>
<name>A0A6N9NK86_9FLAO</name>
<dbReference type="PANTHER" id="PTHR47623">
    <property type="entry name" value="OS09G0287300 PROTEIN"/>
    <property type="match status" value="1"/>
</dbReference>
<organism evidence="1 2">
    <name type="scientific">Acidiluteibacter ferrifornacis</name>
    <dbReference type="NCBI Taxonomy" id="2692424"/>
    <lineage>
        <taxon>Bacteria</taxon>
        <taxon>Pseudomonadati</taxon>
        <taxon>Bacteroidota</taxon>
        <taxon>Flavobacteriia</taxon>
        <taxon>Flavobacteriales</taxon>
        <taxon>Cryomorphaceae</taxon>
        <taxon>Acidiluteibacter</taxon>
    </lineage>
</organism>
<sequence>MRHAKSDWTTKCPDFDRPLNHRGESDLIVMGNQLSQLDLKIELVLTSPAKRTLLTAESIAKSIGYPTKNILKEPSIYEGSFYNLNTIIEQLNNDLSTVLIVGHNPTFTTLVEYYSGSAIGNLPTLGVAIITFDITEWGAISSNAGTLNQFIYPKQFG</sequence>
<evidence type="ECO:0000313" key="2">
    <source>
        <dbReference type="Proteomes" id="UP000470771"/>
    </source>
</evidence>
<comment type="caution">
    <text evidence="1">The sequence shown here is derived from an EMBL/GenBank/DDBJ whole genome shotgun (WGS) entry which is preliminary data.</text>
</comment>
<dbReference type="Proteomes" id="UP000470771">
    <property type="component" value="Unassembled WGS sequence"/>
</dbReference>
<dbReference type="EMBL" id="WWNE01000007">
    <property type="protein sequence ID" value="NBG66269.1"/>
    <property type="molecule type" value="Genomic_DNA"/>
</dbReference>
<dbReference type="CDD" id="cd07067">
    <property type="entry name" value="HP_PGM_like"/>
    <property type="match status" value="1"/>
</dbReference>
<keyword evidence="2" id="KW-1185">Reference proteome</keyword>
<evidence type="ECO:0000313" key="1">
    <source>
        <dbReference type="EMBL" id="NBG66269.1"/>
    </source>
</evidence>
<dbReference type="InterPro" id="IPR029033">
    <property type="entry name" value="His_PPase_superfam"/>
</dbReference>